<keyword evidence="7" id="KW-1185">Reference proteome</keyword>
<dbReference type="Pfam" id="PF11502">
    <property type="entry name" value="BCL9"/>
    <property type="match status" value="1"/>
</dbReference>
<feature type="region of interest" description="Disordered" evidence="4">
    <location>
        <begin position="846"/>
        <end position="866"/>
    </location>
</feature>
<organism evidence="6 7">
    <name type="scientific">Parnassius apollo</name>
    <name type="common">Apollo butterfly</name>
    <name type="synonym">Papilio apollo</name>
    <dbReference type="NCBI Taxonomy" id="110799"/>
    <lineage>
        <taxon>Eukaryota</taxon>
        <taxon>Metazoa</taxon>
        <taxon>Ecdysozoa</taxon>
        <taxon>Arthropoda</taxon>
        <taxon>Hexapoda</taxon>
        <taxon>Insecta</taxon>
        <taxon>Pterygota</taxon>
        <taxon>Neoptera</taxon>
        <taxon>Endopterygota</taxon>
        <taxon>Lepidoptera</taxon>
        <taxon>Glossata</taxon>
        <taxon>Ditrysia</taxon>
        <taxon>Papilionoidea</taxon>
        <taxon>Papilionidae</taxon>
        <taxon>Parnassiinae</taxon>
        <taxon>Parnassini</taxon>
        <taxon>Parnassius</taxon>
        <taxon>Parnassius</taxon>
    </lineage>
</organism>
<dbReference type="Proteomes" id="UP000691718">
    <property type="component" value="Unassembled WGS sequence"/>
</dbReference>
<feature type="compositionally biased region" description="Gly residues" evidence="4">
    <location>
        <begin position="1110"/>
        <end position="1120"/>
    </location>
</feature>
<feature type="region of interest" description="Disordered" evidence="4">
    <location>
        <begin position="15"/>
        <end position="164"/>
    </location>
</feature>
<feature type="compositionally biased region" description="Low complexity" evidence="4">
    <location>
        <begin position="47"/>
        <end position="57"/>
    </location>
</feature>
<dbReference type="EMBL" id="CAJQZP010001305">
    <property type="protein sequence ID" value="CAG5037625.1"/>
    <property type="molecule type" value="Genomic_DNA"/>
</dbReference>
<feature type="compositionally biased region" description="Basic residues" evidence="4">
    <location>
        <begin position="1125"/>
        <end position="1138"/>
    </location>
</feature>
<feature type="compositionally biased region" description="Low complexity" evidence="4">
    <location>
        <begin position="965"/>
        <end position="979"/>
    </location>
</feature>
<feature type="compositionally biased region" description="Gly residues" evidence="4">
    <location>
        <begin position="525"/>
        <end position="548"/>
    </location>
</feature>
<feature type="compositionally biased region" description="Low complexity" evidence="4">
    <location>
        <begin position="1061"/>
        <end position="1073"/>
    </location>
</feature>
<feature type="compositionally biased region" description="Polar residues" evidence="4">
    <location>
        <begin position="1074"/>
        <end position="1097"/>
    </location>
</feature>
<feature type="compositionally biased region" description="Polar residues" evidence="4">
    <location>
        <begin position="137"/>
        <end position="162"/>
    </location>
</feature>
<feature type="compositionally biased region" description="Basic and acidic residues" evidence="4">
    <location>
        <begin position="19"/>
        <end position="35"/>
    </location>
</feature>
<evidence type="ECO:0000256" key="2">
    <source>
        <dbReference type="ARBA" id="ARBA00009200"/>
    </source>
</evidence>
<feature type="domain" description="B-cell lymphoma 9 beta-catenin binding" evidence="5">
    <location>
        <begin position="424"/>
        <end position="460"/>
    </location>
</feature>
<feature type="region of interest" description="Disordered" evidence="4">
    <location>
        <begin position="368"/>
        <end position="434"/>
    </location>
</feature>
<feature type="compositionally biased region" description="Low complexity" evidence="4">
    <location>
        <begin position="479"/>
        <end position="502"/>
    </location>
</feature>
<comment type="caution">
    <text evidence="6">The sequence shown here is derived from an EMBL/GenBank/DDBJ whole genome shotgun (WGS) entry which is preliminary data.</text>
</comment>
<gene>
    <name evidence="6" type="ORF">PAPOLLO_LOCUS21158</name>
</gene>
<evidence type="ECO:0000313" key="7">
    <source>
        <dbReference type="Proteomes" id="UP000691718"/>
    </source>
</evidence>
<feature type="compositionally biased region" description="Polar residues" evidence="4">
    <location>
        <begin position="469"/>
        <end position="478"/>
    </location>
</feature>
<evidence type="ECO:0000256" key="3">
    <source>
        <dbReference type="ARBA" id="ARBA00023242"/>
    </source>
</evidence>
<feature type="compositionally biased region" description="Basic and acidic residues" evidence="4">
    <location>
        <begin position="58"/>
        <end position="79"/>
    </location>
</feature>
<evidence type="ECO:0000259" key="5">
    <source>
        <dbReference type="Pfam" id="PF11502"/>
    </source>
</evidence>
<sequence>MSNYLNVSTVKLAKARRGMIKEKEKGGGARIKDEPNDPAEPGHGSRPPSASLPTPAALKKEPEDPAHRVKLEPHTHASDDANAELGVDGIKTEIDGLMDSDGDPTKSPSCEMGGPGSLKSERLSSDSNDILDPQTGLRGSTGNLQVKKQDGNQNCRNPSNEGLGSCRLGGGNMGGVSMGPMSSEAQTLPANVISKQAGSMEQSQIFVFSTLLANKSAEAVISGQHHSIIAYHCAQPNTKKYLEKHPLKIGQFNKQSPAQWLNNLAMAKNRSGMRGGPNMMGGPNQMGHMMGGPMGPNMGPMGHAGMGHMGPNMMGPNRMVGPGNQMMMMKGGPGQMGQMGPGMGPMDGFPGGTPSCGVMDGLGADGEMPWDTKNSSVMSNGMSNGPPMSMPPCSEAGESAPSADSNDSPCQPGPKAGVKIPDENLTPQQRAHREEQLATIRKMQQMLFPESGSNSGQGPGEGSQQSNEHNPPNSTANINMSFPPMSGMGPNGPMVSGPNGPMVSMSNSMNTGPSCTMSGPMGPNGPMGPGSMGPGGPMGPNGPMGGPMGGMGGPGGMGMGGHGSMGPNGMMGPNGPMMSGMGPNGPMGPMGPCGMKGIRGACGGPDMKSGMCTDMHMGRGCGGPMGRMPNPMGGMGGPKPCMMGGPHMGPRMMPGPNLNAMNGGIMMDGNMMGGMVHGDCGPEHHGMPVNGPMCDEYGRGRNMGPGDPGGLGPGHKGGLRSPKSPSAGADIDWQKLHHQFFDDPKSMDTELGTQVKSPCSERGGCLPPPPYGASPLHRSASVPIATASPSHGSVQMPMSAEASRASSGLNSPAHCKPGHKQDAPEILEKLDDGVFVRTLQCLAAQQQKNQQNTHGKEPSLMPVPSPQQISYLNQFEGQELTIQKQPNTSLKDNGPPSNSGSQTPQSNSNQKSPAGMMPGTPEPHSSLSEQRTGRFSMEQSPGFNNPQTPTSAANTKCGQDEKSRPSPSSNRSSQENASKTPQRESSSLNQGPYAPASSASSCAGSAKSSCSIASSTAPTSASGNMDDSLACNNETTLSGGPNSTSLPSPFPGPCSMNRPDNIPINPNQGPNGPMGTSTSSFDPISSLAQMSQQLTNTVGGGGPGPTGPMGPNGSGMGPFGSGPHHMQHHHSMHPHGHPHMMMNDLGCHMDNMGGPGIGGPMEGMMGGSDFSPEMNLSPKMGGGPMGGPMGPMGPDASMLGPRMGGAGKMPPFNGANVQVKASAPNTIQYLPTRPQMQCNTGPRGPPSLDFLQRVTNPMQMDSSKGVQYFPGARGMDMEGGMRGVMRPPGGMLRMPHYPAGFNSPPKMAGDPFGGAGPNPMCGPNFRGVKGGMGPGNVRMGSAQPLPPSMGGPTAGFKGQGFAVPSTADPNYAAQFHNFQQQLYATGSRAAQPHQGYPPYQPSKKRFALREDVRWQ</sequence>
<proteinExistence type="inferred from homology"/>
<feature type="region of interest" description="Disordered" evidence="4">
    <location>
        <begin position="700"/>
        <end position="728"/>
    </location>
</feature>
<name>A0A8S3XRE9_PARAO</name>
<feature type="compositionally biased region" description="Polar residues" evidence="4">
    <location>
        <begin position="504"/>
        <end position="516"/>
    </location>
</feature>
<feature type="region of interest" description="Disordered" evidence="4">
    <location>
        <begin position="886"/>
        <end position="1138"/>
    </location>
</feature>
<protein>
    <submittedName>
        <fullName evidence="6">(apollo) hypothetical protein</fullName>
    </submittedName>
</protein>
<feature type="region of interest" description="Disordered" evidence="4">
    <location>
        <begin position="1383"/>
        <end position="1415"/>
    </location>
</feature>
<keyword evidence="3" id="KW-0539">Nucleus</keyword>
<dbReference type="GO" id="GO:0005634">
    <property type="term" value="C:nucleus"/>
    <property type="evidence" value="ECO:0007669"/>
    <property type="project" value="UniProtKB-SubCell"/>
</dbReference>
<feature type="compositionally biased region" description="Low complexity" evidence="4">
    <location>
        <begin position="994"/>
        <end position="1023"/>
    </location>
</feature>
<feature type="region of interest" description="Disordered" evidence="4">
    <location>
        <begin position="449"/>
        <end position="548"/>
    </location>
</feature>
<evidence type="ECO:0000256" key="1">
    <source>
        <dbReference type="ARBA" id="ARBA00004123"/>
    </source>
</evidence>
<feature type="compositionally biased region" description="Polar residues" evidence="4">
    <location>
        <begin position="886"/>
        <end position="912"/>
    </location>
</feature>
<comment type="subcellular location">
    <subcellularLocation>
        <location evidence="1">Nucleus</location>
    </subcellularLocation>
</comment>
<feature type="region of interest" description="Disordered" evidence="4">
    <location>
        <begin position="750"/>
        <end position="820"/>
    </location>
</feature>
<comment type="similarity">
    <text evidence="2">Belongs to the BCL9 family.</text>
</comment>
<feature type="compositionally biased region" description="Polar residues" evidence="4">
    <location>
        <begin position="1030"/>
        <end position="1047"/>
    </location>
</feature>
<evidence type="ECO:0000313" key="6">
    <source>
        <dbReference type="EMBL" id="CAG5037625.1"/>
    </source>
</evidence>
<dbReference type="InterPro" id="IPR024670">
    <property type="entry name" value="BCL9_beta-catenin-bd_dom"/>
</dbReference>
<accession>A0A8S3XRE9</accession>
<evidence type="ECO:0000256" key="4">
    <source>
        <dbReference type="SAM" id="MobiDB-lite"/>
    </source>
</evidence>
<feature type="compositionally biased region" description="Low complexity" evidence="4">
    <location>
        <begin position="374"/>
        <end position="394"/>
    </location>
</feature>
<feature type="compositionally biased region" description="Polar residues" evidence="4">
    <location>
        <begin position="937"/>
        <end position="957"/>
    </location>
</feature>
<feature type="compositionally biased region" description="Gly residues" evidence="4">
    <location>
        <begin position="701"/>
        <end position="716"/>
    </location>
</feature>
<reference evidence="6" key="1">
    <citation type="submission" date="2021-04" db="EMBL/GenBank/DDBJ databases">
        <authorList>
            <person name="Tunstrom K."/>
        </authorList>
    </citation>
    <scope>NUCLEOTIDE SEQUENCE</scope>
</reference>
<dbReference type="OrthoDB" id="7668649at2759"/>